<comment type="subcellular location">
    <subcellularLocation>
        <location evidence="1">Membrane</location>
    </subcellularLocation>
</comment>
<evidence type="ECO:0000313" key="8">
    <source>
        <dbReference type="Proteomes" id="UP000094112"/>
    </source>
</evidence>
<proteinExistence type="inferred from homology"/>
<feature type="transmembrane region" description="Helical" evidence="6">
    <location>
        <begin position="6"/>
        <end position="24"/>
    </location>
</feature>
<evidence type="ECO:0008006" key="9">
    <source>
        <dbReference type="Google" id="ProtNLM"/>
    </source>
</evidence>
<dbReference type="PANTHER" id="PTHR21659:SF42">
    <property type="entry name" value="UPF0057 MEMBRANE PROTEIN ZK632.10-RELATED"/>
    <property type="match status" value="1"/>
</dbReference>
<dbReference type="RefSeq" id="XP_019040556.1">
    <property type="nucleotide sequence ID" value="XM_019183270.1"/>
</dbReference>
<dbReference type="GO" id="GO:0016020">
    <property type="term" value="C:membrane"/>
    <property type="evidence" value="ECO:0007669"/>
    <property type="project" value="UniProtKB-SubCell"/>
</dbReference>
<dbReference type="InterPro" id="IPR000612">
    <property type="entry name" value="PMP3"/>
</dbReference>
<sequence>MVDSTKVINVIIAIILPPLSVFLARGAGRDLLINIVLCIFIWFPAILHAVYIAVSS</sequence>
<protein>
    <recommendedName>
        <fullName evidence="9">Plasma membrane proteolipid 3</fullName>
    </recommendedName>
</protein>
<dbReference type="Pfam" id="PF01679">
    <property type="entry name" value="Pmp3"/>
    <property type="match status" value="1"/>
</dbReference>
<organism evidence="7 8">
    <name type="scientific">Wickerhamomyces anomalus (strain ATCC 58044 / CBS 1984 / NCYC 433 / NRRL Y-366-8)</name>
    <name type="common">Yeast</name>
    <name type="synonym">Hansenula anomala</name>
    <dbReference type="NCBI Taxonomy" id="683960"/>
    <lineage>
        <taxon>Eukaryota</taxon>
        <taxon>Fungi</taxon>
        <taxon>Dikarya</taxon>
        <taxon>Ascomycota</taxon>
        <taxon>Saccharomycotina</taxon>
        <taxon>Saccharomycetes</taxon>
        <taxon>Phaffomycetales</taxon>
        <taxon>Wickerhamomycetaceae</taxon>
        <taxon>Wickerhamomyces</taxon>
    </lineage>
</organism>
<feature type="transmembrane region" description="Helical" evidence="6">
    <location>
        <begin position="31"/>
        <end position="54"/>
    </location>
</feature>
<dbReference type="GeneID" id="30200516"/>
<dbReference type="STRING" id="683960.A0A1E3P7E8"/>
<dbReference type="Proteomes" id="UP000094112">
    <property type="component" value="Unassembled WGS sequence"/>
</dbReference>
<evidence type="ECO:0000256" key="2">
    <source>
        <dbReference type="ARBA" id="ARBA00009530"/>
    </source>
</evidence>
<dbReference type="EMBL" id="KV454209">
    <property type="protein sequence ID" value="ODQ61349.1"/>
    <property type="molecule type" value="Genomic_DNA"/>
</dbReference>
<gene>
    <name evidence="7" type="ORF">WICANDRAFT_61906</name>
</gene>
<keyword evidence="3 6" id="KW-0812">Transmembrane</keyword>
<evidence type="ECO:0000256" key="4">
    <source>
        <dbReference type="ARBA" id="ARBA00022989"/>
    </source>
</evidence>
<evidence type="ECO:0000313" key="7">
    <source>
        <dbReference type="EMBL" id="ODQ61349.1"/>
    </source>
</evidence>
<keyword evidence="5 6" id="KW-0472">Membrane</keyword>
<reference evidence="7 8" key="1">
    <citation type="journal article" date="2016" name="Proc. Natl. Acad. Sci. U.S.A.">
        <title>Comparative genomics of biotechnologically important yeasts.</title>
        <authorList>
            <person name="Riley R."/>
            <person name="Haridas S."/>
            <person name="Wolfe K.H."/>
            <person name="Lopes M.R."/>
            <person name="Hittinger C.T."/>
            <person name="Goeker M."/>
            <person name="Salamov A.A."/>
            <person name="Wisecaver J.H."/>
            <person name="Long T.M."/>
            <person name="Calvey C.H."/>
            <person name="Aerts A.L."/>
            <person name="Barry K.W."/>
            <person name="Choi C."/>
            <person name="Clum A."/>
            <person name="Coughlan A.Y."/>
            <person name="Deshpande S."/>
            <person name="Douglass A.P."/>
            <person name="Hanson S.J."/>
            <person name="Klenk H.-P."/>
            <person name="LaButti K.M."/>
            <person name="Lapidus A."/>
            <person name="Lindquist E.A."/>
            <person name="Lipzen A.M."/>
            <person name="Meier-Kolthoff J.P."/>
            <person name="Ohm R.A."/>
            <person name="Otillar R.P."/>
            <person name="Pangilinan J.L."/>
            <person name="Peng Y."/>
            <person name="Rokas A."/>
            <person name="Rosa C.A."/>
            <person name="Scheuner C."/>
            <person name="Sibirny A.A."/>
            <person name="Slot J.C."/>
            <person name="Stielow J.B."/>
            <person name="Sun H."/>
            <person name="Kurtzman C.P."/>
            <person name="Blackwell M."/>
            <person name="Grigoriev I.V."/>
            <person name="Jeffries T.W."/>
        </authorList>
    </citation>
    <scope>NUCLEOTIDE SEQUENCE [LARGE SCALE GENOMIC DNA]</scope>
    <source>
        <strain evidence="8">ATCC 58044 / CBS 1984 / NCYC 433 / NRRL Y-366-8</strain>
    </source>
</reference>
<dbReference type="PANTHER" id="PTHR21659">
    <property type="entry name" value="HYDROPHOBIC PROTEIN RCI2 LOW TEMPERATURE AND SALT RESPONSIVE PROTEIN LTI6 -RELATED"/>
    <property type="match status" value="1"/>
</dbReference>
<accession>A0A1E3P7E8</accession>
<comment type="similarity">
    <text evidence="2">Belongs to the UPF0057 (PMP3) family.</text>
</comment>
<evidence type="ECO:0000256" key="3">
    <source>
        <dbReference type="ARBA" id="ARBA00022692"/>
    </source>
</evidence>
<dbReference type="OrthoDB" id="2802411at2759"/>
<evidence type="ECO:0000256" key="5">
    <source>
        <dbReference type="ARBA" id="ARBA00023136"/>
    </source>
</evidence>
<keyword evidence="8" id="KW-1185">Reference proteome</keyword>
<keyword evidence="4 6" id="KW-1133">Transmembrane helix</keyword>
<evidence type="ECO:0000256" key="1">
    <source>
        <dbReference type="ARBA" id="ARBA00004370"/>
    </source>
</evidence>
<name>A0A1E3P7E8_WICAA</name>
<evidence type="ECO:0000256" key="6">
    <source>
        <dbReference type="SAM" id="Phobius"/>
    </source>
</evidence>
<dbReference type="AlphaFoldDB" id="A0A1E3P7E8"/>